<name>A0AAU9IMW1_9CILI</name>
<dbReference type="Proteomes" id="UP001162131">
    <property type="component" value="Unassembled WGS sequence"/>
</dbReference>
<comment type="caution">
    <text evidence="1">The sequence shown here is derived from an EMBL/GenBank/DDBJ whole genome shotgun (WGS) entry which is preliminary data.</text>
</comment>
<protein>
    <submittedName>
        <fullName evidence="1">Uncharacterized protein</fullName>
    </submittedName>
</protein>
<gene>
    <name evidence="1" type="ORF">BSTOLATCC_MIC12885</name>
</gene>
<dbReference type="AlphaFoldDB" id="A0AAU9IMW1"/>
<sequence length="358" mass="41204">MKNVVQKYSNPIQNDSMATSLLRLFGSDLEKTLLKHKILCNLYTQMTLSYRMSQKTETIIKRIVSDKKIPPEIRKSPLSIVFTRIAQEMMFNDLEAVVWSIYLDKFAWTQDFVPLEIILYITSLAVKAYLNESISPFQAFLSKKYPSLSMIYNRWIECNRKAMIILPQELNKRFMLLYRPNIHEEDEAMINYNYYVDEVLEDAIDMEIDERNFHPIELDFLETSDSPTNSIKSEEVSVKENSCESASNRNSGSLNAGCHNGAANSCQHEELLDMPCPMLCKADSIFTIHAHQEQSSLFNSSISITFESNFFENSLSNPSDFRLIADHENEIEEKLPSLVPQASLFSSIWNGHGVIWTT</sequence>
<evidence type="ECO:0000313" key="2">
    <source>
        <dbReference type="Proteomes" id="UP001162131"/>
    </source>
</evidence>
<keyword evidence="2" id="KW-1185">Reference proteome</keyword>
<evidence type="ECO:0000313" key="1">
    <source>
        <dbReference type="EMBL" id="CAG9315111.1"/>
    </source>
</evidence>
<accession>A0AAU9IMW1</accession>
<organism evidence="1 2">
    <name type="scientific">Blepharisma stoltei</name>
    <dbReference type="NCBI Taxonomy" id="1481888"/>
    <lineage>
        <taxon>Eukaryota</taxon>
        <taxon>Sar</taxon>
        <taxon>Alveolata</taxon>
        <taxon>Ciliophora</taxon>
        <taxon>Postciliodesmatophora</taxon>
        <taxon>Heterotrichea</taxon>
        <taxon>Heterotrichida</taxon>
        <taxon>Blepharismidae</taxon>
        <taxon>Blepharisma</taxon>
    </lineage>
</organism>
<dbReference type="EMBL" id="CAJZBQ010000013">
    <property type="protein sequence ID" value="CAG9315111.1"/>
    <property type="molecule type" value="Genomic_DNA"/>
</dbReference>
<proteinExistence type="predicted"/>
<reference evidence="1" key="1">
    <citation type="submission" date="2021-09" db="EMBL/GenBank/DDBJ databases">
        <authorList>
            <consortium name="AG Swart"/>
            <person name="Singh M."/>
            <person name="Singh A."/>
            <person name="Seah K."/>
            <person name="Emmerich C."/>
        </authorList>
    </citation>
    <scope>NUCLEOTIDE SEQUENCE</scope>
    <source>
        <strain evidence="1">ATCC30299</strain>
    </source>
</reference>